<name>A0A1W2B742_9BACT</name>
<dbReference type="OrthoDB" id="5419883at2"/>
<evidence type="ECO:0000313" key="1">
    <source>
        <dbReference type="EMBL" id="SMC68797.1"/>
    </source>
</evidence>
<accession>A0A1W2B742</accession>
<sequence length="130" mass="14565">MSNFAQDLVPEDDLLEDIHQSVDWPFVVGKLKKKYKIAVQDDVAYVDGGLVVHQKKIAYQLDIDVKVRLSVICDKSGNCLKLSTVRHKPKRVADSPGKEIGLQSRSNNSRRQEMARMATGLADMIADINQ</sequence>
<gene>
    <name evidence="1" type="ORF">SAMN02746065_10739</name>
</gene>
<dbReference type="STRING" id="1121400.SAMN02746065_10739"/>
<evidence type="ECO:0000313" key="2">
    <source>
        <dbReference type="Proteomes" id="UP000192418"/>
    </source>
</evidence>
<dbReference type="AlphaFoldDB" id="A0A1W2B742"/>
<proteinExistence type="predicted"/>
<dbReference type="RefSeq" id="WP_084068266.1">
    <property type="nucleotide sequence ID" value="NZ_FWXY01000007.1"/>
</dbReference>
<organism evidence="1 2">
    <name type="scientific">Desulfocicer vacuolatum DSM 3385</name>
    <dbReference type="NCBI Taxonomy" id="1121400"/>
    <lineage>
        <taxon>Bacteria</taxon>
        <taxon>Pseudomonadati</taxon>
        <taxon>Thermodesulfobacteriota</taxon>
        <taxon>Desulfobacteria</taxon>
        <taxon>Desulfobacterales</taxon>
        <taxon>Desulfobacteraceae</taxon>
        <taxon>Desulfocicer</taxon>
    </lineage>
</organism>
<reference evidence="1 2" key="1">
    <citation type="submission" date="2017-04" db="EMBL/GenBank/DDBJ databases">
        <authorList>
            <person name="Afonso C.L."/>
            <person name="Miller P.J."/>
            <person name="Scott M.A."/>
            <person name="Spackman E."/>
            <person name="Goraichik I."/>
            <person name="Dimitrov K.M."/>
            <person name="Suarez D.L."/>
            <person name="Swayne D.E."/>
        </authorList>
    </citation>
    <scope>NUCLEOTIDE SEQUENCE [LARGE SCALE GENOMIC DNA]</scope>
    <source>
        <strain evidence="1 2">DSM 3385</strain>
    </source>
</reference>
<dbReference type="Proteomes" id="UP000192418">
    <property type="component" value="Unassembled WGS sequence"/>
</dbReference>
<protein>
    <submittedName>
        <fullName evidence="1">Uncharacterized protein</fullName>
    </submittedName>
</protein>
<keyword evidence="2" id="KW-1185">Reference proteome</keyword>
<dbReference type="EMBL" id="FWXY01000007">
    <property type="protein sequence ID" value="SMC68797.1"/>
    <property type="molecule type" value="Genomic_DNA"/>
</dbReference>